<sequence>MGSRYFQRPLLWCIVLSILALRGTKGCNGGCQHDSCCGGCRSSCSTVTCMQTCCSGCCCKSSTPWPSTPSPTSFPPTSAPVPPLPPYSPSNSNTNVNNNINSTLDVTINNHINVENRVYVPISINNSNVQSVSIVDEDNNTNSNVGPTVVPPYPPWPTPPWTPSTTTHPWSTWPTPNTTSPVTSTTPVTSTAEITPPSRPPYTIIRIPVPYYIYKTYPIPVSYRVSTGCCIVIRPCVTYGCQSHRHHCGTGCLGRVMYEPINPCHAGCYRRSSGHRQICWSEESCARTKVDCNGCNSDFFETYGGYQKCGGCFSGMPFNGLGTFSGGGLGGYDGMAPGGGGGGYEDIGVGGGAWRH</sequence>
<feature type="region of interest" description="Disordered" evidence="1">
    <location>
        <begin position="164"/>
        <end position="195"/>
    </location>
</feature>
<evidence type="ECO:0000256" key="2">
    <source>
        <dbReference type="SAM" id="SignalP"/>
    </source>
</evidence>
<dbReference type="AlphaFoldDB" id="A0A653BWY9"/>
<feature type="signal peptide" evidence="2">
    <location>
        <begin position="1"/>
        <end position="26"/>
    </location>
</feature>
<feature type="chain" id="PRO_5024881088" evidence="2">
    <location>
        <begin position="27"/>
        <end position="356"/>
    </location>
</feature>
<accession>A0A653BWY9</accession>
<protein>
    <submittedName>
        <fullName evidence="3">Uncharacterized protein</fullName>
    </submittedName>
</protein>
<evidence type="ECO:0000256" key="1">
    <source>
        <dbReference type="SAM" id="MobiDB-lite"/>
    </source>
</evidence>
<dbReference type="Proteomes" id="UP000410492">
    <property type="component" value="Unassembled WGS sequence"/>
</dbReference>
<name>A0A653BWY9_CALMS</name>
<keyword evidence="4" id="KW-1185">Reference proteome</keyword>
<evidence type="ECO:0000313" key="3">
    <source>
        <dbReference type="EMBL" id="VEN40148.1"/>
    </source>
</evidence>
<proteinExistence type="predicted"/>
<reference evidence="3 4" key="1">
    <citation type="submission" date="2019-01" db="EMBL/GenBank/DDBJ databases">
        <authorList>
            <person name="Sayadi A."/>
        </authorList>
    </citation>
    <scope>NUCLEOTIDE SEQUENCE [LARGE SCALE GENOMIC DNA]</scope>
</reference>
<keyword evidence="2" id="KW-0732">Signal</keyword>
<gene>
    <name evidence="3" type="ORF">CALMAC_LOCUS4420</name>
</gene>
<dbReference type="OrthoDB" id="6783036at2759"/>
<evidence type="ECO:0000313" key="4">
    <source>
        <dbReference type="Proteomes" id="UP000410492"/>
    </source>
</evidence>
<dbReference type="EMBL" id="CAACVG010006391">
    <property type="protein sequence ID" value="VEN40148.1"/>
    <property type="molecule type" value="Genomic_DNA"/>
</dbReference>
<organism evidence="3 4">
    <name type="scientific">Callosobruchus maculatus</name>
    <name type="common">Southern cowpea weevil</name>
    <name type="synonym">Pulse bruchid</name>
    <dbReference type="NCBI Taxonomy" id="64391"/>
    <lineage>
        <taxon>Eukaryota</taxon>
        <taxon>Metazoa</taxon>
        <taxon>Ecdysozoa</taxon>
        <taxon>Arthropoda</taxon>
        <taxon>Hexapoda</taxon>
        <taxon>Insecta</taxon>
        <taxon>Pterygota</taxon>
        <taxon>Neoptera</taxon>
        <taxon>Endopterygota</taxon>
        <taxon>Coleoptera</taxon>
        <taxon>Polyphaga</taxon>
        <taxon>Cucujiformia</taxon>
        <taxon>Chrysomeloidea</taxon>
        <taxon>Chrysomelidae</taxon>
        <taxon>Bruchinae</taxon>
        <taxon>Bruchini</taxon>
        <taxon>Callosobruchus</taxon>
    </lineage>
</organism>
<feature type="compositionally biased region" description="Low complexity" evidence="1">
    <location>
        <begin position="164"/>
        <end position="191"/>
    </location>
</feature>